<evidence type="ECO:0000256" key="6">
    <source>
        <dbReference type="ARBA" id="ARBA00022763"/>
    </source>
</evidence>
<keyword evidence="10" id="KW-0131">Cell cycle</keyword>
<evidence type="ECO:0000256" key="13">
    <source>
        <dbReference type="RuleBase" id="RU365027"/>
    </source>
</evidence>
<evidence type="ECO:0000256" key="10">
    <source>
        <dbReference type="ARBA" id="ARBA00023306"/>
    </source>
</evidence>
<sequence>MEISRQLDDLCTALESNKITTRRHACDDLSELLGRKSTVDFLNENDPDCWPRILSSIQSCIAKDHDKKLEEFRKKGASVLNTAPPSADLFVVFVRVAAKENAATLSFRKLLDFILESLNNEKKKYLELTFLKILSHNFLVHSHIRRLLLSRDWEGLYLSLKSLCEKKNSNTEQIKCLALVIKWGPLYTFPVDTFRGEFAFVARLSQTVTRSSPKQQQEAILELVYEFSVHAAKDNRLACCKLGEEIINNLIEIYQANANEDKMKARLVEFFLLQVAIHNPKGVKENHPAAYAVSWNTWKRCLNNLHNILIDEIEINMQLTVKNQSFFIVKDDIKQLFDGFVCLFVKVCRQLFDGDVNFADTSERPSKRARVEMGIDNLIDKLKTSKSWTWINLLYPLIEAFPDMINSDGYVALLTILTSLQVECKDVSLLHHVYKALSVLKKIENVTNVASHKPQIDQLWKSVADSSLRLMGNQRDHQIQTLVQQLILDRYIDTHDSLLQHYRTGGALNVTNHNLKTLDVAFKTFTYLQFDNGLKTEIVRWILDNNSKCFCHSNVAKILVCLILKQWPKNAFNTETALSGRPFEDIEDVYFTVCFENLIVSCQNNENHDTSDIFCVDQNLFTVLIDMLTNLTKNLVVEKNVGYLLNVTILFFNIISYLIKFDTIDIGSLCDFNLYELFEICAKNLFTQLQVRMQISEDKNLESTTEYVEKLNILFGTNISVLMSKQLRKIVPQNLIKEMFKGLGTELEEGTQENSFMTFKKSVMETLVNFSCQPDAGDLLDIQQRALECLIETDYDYTIGSDYELALTLLQTLISCKPESLSENFHLSIFNVFQKICEVRYHCYSSAVTVLHLFSDIYPFVNTCKSIFVEILTTFYGLNYGPGVSVALLNCMGLVFQLEPTACPKLSNEEIVLKIPEFLTSDYQDVRFAAIRNLAKFFEISSKTRLLEQYHLQEIMFSRISEMSLQVFEIEGNASDERIIDETATRSASILHTFAAIMVASYVWTEESLFTLLRIVCDKNLGFSQVKTVIDMVGQKLGFETRLQFLEKYVVALVNRWKIYGVDSFPFQIFNCATKIEFYTKYWTLLAPVIIENDASSLNEVAVGLGAPLHEIVEETGPKLLSYCIAQEICGLKSMAFNEIYKFLNNTLGENKSEELFKKNIHESVLCLSDFICDERDYENSFGEKMIFPKGEQLRLSVEQFHACVRYVETMMYDSKTLMAYLLSNNPDKLHHILLALNLRVDAAKALEEKLRYFHLYSVISLLCIESATCEASMQPYLVRVLTHTFLHHIKNHKNQPELSRIACKLFKEVLQKFLSKLANVVVEFFSIVVSRLKNVALEECEISDSCVDMLEYLIVNHRDQFRGEIEKLDSIPKTPKFAKIYKVHYSIKYSEKKVTLEDEIEQFLDFGRNIESFDECEHSLIHLRTLLTERKNELKNLYLELRKTRGFSEDCENSTVHQLICMLITLSCSSNRNVSTEAVRCLGEIGPADLTTLILQPEKPIPDPKWTPWELVLGYSLSLLSKYIVDSDVKVVEAATTALFKILSTKDGRKVAESETDFGFGAINPNYFTPFCALPVRKTNISTNVNGDNFKNVMENDNLWIPTHCCHKTWITDLVSAFLETFQEVDFFASFVAVCRLKTEFCEQILPLVLYTVLYSNVFAQTCLISGQIKIFFDHHWEVTVNNRQTVSITTNKSSVQCMLNVVHFIRLQQSVRKKHLHDMKLDYLKVAKAAHFCTAHFTALLYAEFWCQEQINQEPSDDSVSTSSYTKLDSVYERVDEVTGNALQNILRQAYKAVGEVDALLGCGTFHLLNPTARIDHYKELGRWDVVTHSYEMQVSLGNQSSLGPLVQSLKNANLYQLSLFCSNALDEPNYESLWRLGQWEYTKSSGRNSGQDYHKSKFYAFKALHDNDEFSFKNSMAAGRACVVEDFRGANMESIKNFYSSLARLQCLKEIEDFAEAIRAKEIEELLGQWKVQDEMIQNDYQYVEPVQAQRIVLLTELLKEQRGNPKEAIIDTILECAQCARIENNPHVAFRTLESLRMLPSLSNDVLAKIQLEEAQLCWSIQDVVTAKRILRQLSANENVNPRLHAMALKMSGKWMVESSSENRQTIIENYFRKSLTLLDSSNKTSEDQKSILDTFDQLAKFADREYQEVMTHIKSDIFQKKKENIVKATQNVSNINLKRATRDLQKAVSIKVKQSKIDETEIMNIEVEKNNLLQSALKYYLLNLIGSDDHNITIFRLISLLLENRNNDLIRPVLTSDLSKIPSYKFIAVLPQLIPHISTGTNDPFSQTVDDVIERCARDHPHHALPLILSLALSNKDRDYAESKAVANEARMRSARSLLDRLENDETLAGLVEKMEYVSEALIELAYYKPRGESDGDVKVPKNCKIRAVQNYDEVLLPTHTLPVEPSRGYNRIVGIRAFGEVYSNVGGINAPKRITCKATDGTSRTQLVKGQDDLRQDAVMQQVFTMMNSLLTINKQTKNLRIRTYKIVPLSMRSGVLEWVENTMPIGEYLAGRSGDGGAHTKYRPKDKNPHRCRVDFKNASHKTNEEKLRNFNAICAKIKPVFHKFFEVNFPQPTVWYERRRAYIHSVATSSMCGYILGIGDRHLNNVLIDKSTAEVVHIDFGIAFEQGRVLPTPETVPFRLTRDIVDGMGVSGIEGVFRRSCEKTVEVLRLHHQTIITILEVLLYDPLYDWTVSTAEANKRQKDEHDGSEMSNVSMYGGRDEGGFRDVNVTAERALLRLKAKLQGTESGKSTTVEDQVGTLIQQAVNPSNLCKLFHDEDSFKSDPKLKKMIDGNNGEPVAPGYHSYMVFFVKKPDFDKKNDEPFLNTPDFSVQGPCFASGTILNRRWALTRATPIAYYPIGSYSMVSQQSIIVPIEPDFMKLDEIDFVMIHPDHQRGDTKTDLALVRTAEELEFMFETRNVNLGFTGSPPTHDNCKLVVWSWFFQQDPDKKLESIDKGEISLNVKPEACSSEPDFTEHFLCLSQPETKHQPCGINSGAPVICDGVFAGVYIGNDGAVACNDQNPPETFTAIRVDNDFVSRWVAETTSAADLFDEDAPTDEEPPDKILKMCGRSDNLRTSLQQLLIVTITQMPSRAGAANSYSPLASSAFSLAHSKTGVVWVWIPAMVLGSPALPTVSTACPTRTVAEIEFRFSSRVRSQRGCIAAARLYSK</sequence>
<dbReference type="InterPro" id="IPR000403">
    <property type="entry name" value="PI3/4_kinase_cat_dom"/>
</dbReference>
<dbReference type="SMART" id="SM01342">
    <property type="entry name" value="TAN"/>
    <property type="match status" value="1"/>
</dbReference>
<evidence type="ECO:0000256" key="14">
    <source>
        <dbReference type="SAM" id="MobiDB-lite"/>
    </source>
</evidence>
<dbReference type="FunFam" id="3.30.1010.10:FF:000023">
    <property type="entry name" value="Serine/threonine-protein kinase ATM"/>
    <property type="match status" value="1"/>
</dbReference>
<dbReference type="GO" id="GO:0004252">
    <property type="term" value="F:serine-type endopeptidase activity"/>
    <property type="evidence" value="ECO:0007669"/>
    <property type="project" value="InterPro"/>
</dbReference>
<protein>
    <recommendedName>
        <fullName evidence="13">non-specific serine/threonine protein kinase</fullName>
        <ecNumber evidence="13">2.7.11.1</ecNumber>
    </recommendedName>
</protein>
<dbReference type="PROSITE" id="PS00916">
    <property type="entry name" value="PI3_4_KINASE_2"/>
    <property type="match status" value="1"/>
</dbReference>
<dbReference type="SMART" id="SM01343">
    <property type="entry name" value="FATC"/>
    <property type="match status" value="1"/>
</dbReference>
<dbReference type="SUPFAM" id="SSF48371">
    <property type="entry name" value="ARM repeat"/>
    <property type="match status" value="1"/>
</dbReference>
<evidence type="ECO:0000256" key="8">
    <source>
        <dbReference type="ARBA" id="ARBA00022840"/>
    </source>
</evidence>
<dbReference type="InterPro" id="IPR044107">
    <property type="entry name" value="PIKKc_ATM"/>
</dbReference>
<dbReference type="InterPro" id="IPR016024">
    <property type="entry name" value="ARM-type_fold"/>
</dbReference>
<feature type="domain" description="PI3K/PI4K catalytic" evidence="16">
    <location>
        <begin position="2424"/>
        <end position="2737"/>
    </location>
</feature>
<dbReference type="InterPro" id="IPR021668">
    <property type="entry name" value="TAN"/>
</dbReference>
<dbReference type="CDD" id="cd05171">
    <property type="entry name" value="PIKKc_ATM"/>
    <property type="match status" value="1"/>
</dbReference>
<evidence type="ECO:0000256" key="9">
    <source>
        <dbReference type="ARBA" id="ARBA00023242"/>
    </source>
</evidence>
<dbReference type="PROSITE" id="PS00915">
    <property type="entry name" value="PI3_4_KINASE_1"/>
    <property type="match status" value="1"/>
</dbReference>
<keyword evidence="6 13" id="KW-0227">DNA damage</keyword>
<dbReference type="Pfam" id="PF02259">
    <property type="entry name" value="FAT"/>
    <property type="match status" value="1"/>
</dbReference>
<keyword evidence="3 13" id="KW-0723">Serine/threonine-protein kinase</keyword>
<evidence type="ECO:0000256" key="11">
    <source>
        <dbReference type="ARBA" id="ARBA00047899"/>
    </source>
</evidence>
<feature type="region of interest" description="Disordered" evidence="14">
    <location>
        <begin position="2706"/>
        <end position="2725"/>
    </location>
</feature>
<evidence type="ECO:0000259" key="16">
    <source>
        <dbReference type="PROSITE" id="PS50290"/>
    </source>
</evidence>
<dbReference type="Gene3D" id="3.30.1010.10">
    <property type="entry name" value="Phosphatidylinositol 3-kinase Catalytic Subunit, Chain A, domain 4"/>
    <property type="match status" value="1"/>
</dbReference>
<dbReference type="PANTHER" id="PTHR37079:SF4">
    <property type="entry name" value="SERINE_THREONINE-PROTEIN KINASE ATM"/>
    <property type="match status" value="1"/>
</dbReference>
<feature type="domain" description="FAT" evidence="17">
    <location>
        <begin position="1727"/>
        <end position="2319"/>
    </location>
</feature>
<keyword evidence="20" id="KW-1185">Reference proteome</keyword>
<dbReference type="GO" id="GO:0006281">
    <property type="term" value="P:DNA repair"/>
    <property type="evidence" value="ECO:0007669"/>
    <property type="project" value="InterPro"/>
</dbReference>
<organism evidence="19 20">
    <name type="scientific">Tenebrio molitor</name>
    <name type="common">Yellow mealworm beetle</name>
    <dbReference type="NCBI Taxonomy" id="7067"/>
    <lineage>
        <taxon>Eukaryota</taxon>
        <taxon>Metazoa</taxon>
        <taxon>Ecdysozoa</taxon>
        <taxon>Arthropoda</taxon>
        <taxon>Hexapoda</taxon>
        <taxon>Insecta</taxon>
        <taxon>Pterygota</taxon>
        <taxon>Neoptera</taxon>
        <taxon>Endopterygota</taxon>
        <taxon>Coleoptera</taxon>
        <taxon>Polyphaga</taxon>
        <taxon>Cucujiformia</taxon>
        <taxon>Tenebrionidae</taxon>
        <taxon>Tenebrio</taxon>
    </lineage>
</organism>
<feature type="domain" description="Peptidase S1" evidence="15">
    <location>
        <begin position="2797"/>
        <end position="3054"/>
    </location>
</feature>
<dbReference type="GO" id="GO:0004674">
    <property type="term" value="F:protein serine/threonine kinase activity"/>
    <property type="evidence" value="ECO:0007669"/>
    <property type="project" value="UniProtKB-KW"/>
</dbReference>
<evidence type="ECO:0000256" key="2">
    <source>
        <dbReference type="ARBA" id="ARBA00010769"/>
    </source>
</evidence>
<dbReference type="EMBL" id="JABDTM020027707">
    <property type="protein sequence ID" value="KAH0810119.1"/>
    <property type="molecule type" value="Genomic_DNA"/>
</dbReference>
<evidence type="ECO:0000256" key="7">
    <source>
        <dbReference type="ARBA" id="ARBA00022777"/>
    </source>
</evidence>
<dbReference type="GO" id="GO:0005634">
    <property type="term" value="C:nucleus"/>
    <property type="evidence" value="ECO:0007669"/>
    <property type="project" value="UniProtKB-SubCell"/>
</dbReference>
<dbReference type="InterPro" id="IPR003151">
    <property type="entry name" value="PIK-rel_kinase_FAT"/>
</dbReference>
<keyword evidence="5 13" id="KW-0547">Nucleotide-binding</keyword>
<keyword evidence="4 13" id="KW-0808">Transferase</keyword>
<keyword evidence="7 13" id="KW-0418">Kinase</keyword>
<comment type="catalytic activity">
    <reaction evidence="12">
        <text>L-seryl-[protein] + ATP = O-phospho-L-seryl-[protein] + ADP + H(+)</text>
        <dbReference type="Rhea" id="RHEA:17989"/>
        <dbReference type="Rhea" id="RHEA-COMP:9863"/>
        <dbReference type="Rhea" id="RHEA-COMP:11604"/>
        <dbReference type="ChEBI" id="CHEBI:15378"/>
        <dbReference type="ChEBI" id="CHEBI:29999"/>
        <dbReference type="ChEBI" id="CHEBI:30616"/>
        <dbReference type="ChEBI" id="CHEBI:83421"/>
        <dbReference type="ChEBI" id="CHEBI:456216"/>
        <dbReference type="EC" id="2.7.11.1"/>
    </reaction>
</comment>
<dbReference type="Pfam" id="PF00089">
    <property type="entry name" value="Trypsin"/>
    <property type="match status" value="1"/>
</dbReference>
<evidence type="ECO:0000313" key="19">
    <source>
        <dbReference type="EMBL" id="KAH0810119.1"/>
    </source>
</evidence>
<evidence type="ECO:0000256" key="4">
    <source>
        <dbReference type="ARBA" id="ARBA00022679"/>
    </source>
</evidence>
<evidence type="ECO:0000256" key="5">
    <source>
        <dbReference type="ARBA" id="ARBA00022741"/>
    </source>
</evidence>
<dbReference type="Gene3D" id="2.40.10.10">
    <property type="entry name" value="Trypsin-like serine proteases"/>
    <property type="match status" value="1"/>
</dbReference>
<dbReference type="PROSITE" id="PS50290">
    <property type="entry name" value="PI3_4_KINASE_3"/>
    <property type="match status" value="1"/>
</dbReference>
<evidence type="ECO:0000313" key="20">
    <source>
        <dbReference type="Proteomes" id="UP000719412"/>
    </source>
</evidence>
<accession>A0A8J6H8D2</accession>
<dbReference type="InterPro" id="IPR014009">
    <property type="entry name" value="PIK_FAT"/>
</dbReference>
<evidence type="ECO:0000256" key="3">
    <source>
        <dbReference type="ARBA" id="ARBA00022527"/>
    </source>
</evidence>
<evidence type="ECO:0000259" key="18">
    <source>
        <dbReference type="PROSITE" id="PS51190"/>
    </source>
</evidence>
<dbReference type="SMART" id="SM00146">
    <property type="entry name" value="PI3Kc"/>
    <property type="match status" value="1"/>
</dbReference>
<dbReference type="InterPro" id="IPR043504">
    <property type="entry name" value="Peptidase_S1_PA_chymotrypsin"/>
</dbReference>
<feature type="domain" description="FATC" evidence="18">
    <location>
        <begin position="2757"/>
        <end position="2814"/>
    </location>
</feature>
<dbReference type="PANTHER" id="PTHR37079">
    <property type="entry name" value="SERINE/THREONINE-PROTEIN KINASE ATM"/>
    <property type="match status" value="1"/>
</dbReference>
<comment type="similarity">
    <text evidence="2 13">Belongs to the PI3/PI4-kinase family. ATM subfamily.</text>
</comment>
<dbReference type="SUPFAM" id="SSF56112">
    <property type="entry name" value="Protein kinase-like (PK-like)"/>
    <property type="match status" value="1"/>
</dbReference>
<dbReference type="InterPro" id="IPR011009">
    <property type="entry name" value="Kinase-like_dom_sf"/>
</dbReference>
<proteinExistence type="inferred from homology"/>
<dbReference type="Pfam" id="PF11640">
    <property type="entry name" value="TAN"/>
    <property type="match status" value="1"/>
</dbReference>
<dbReference type="Gene3D" id="1.10.1070.11">
    <property type="entry name" value="Phosphatidylinositol 3-/4-kinase, catalytic domain"/>
    <property type="match status" value="1"/>
</dbReference>
<evidence type="ECO:0000259" key="17">
    <source>
        <dbReference type="PROSITE" id="PS51189"/>
    </source>
</evidence>
<dbReference type="EC" id="2.7.11.1" evidence="13"/>
<dbReference type="SUPFAM" id="SSF50494">
    <property type="entry name" value="Trypsin-like serine proteases"/>
    <property type="match status" value="1"/>
</dbReference>
<dbReference type="InterPro" id="IPR038980">
    <property type="entry name" value="ATM_plant"/>
</dbReference>
<dbReference type="InterPro" id="IPR018936">
    <property type="entry name" value="PI3/4_kinase_CS"/>
</dbReference>
<feature type="compositionally biased region" description="Basic and acidic residues" evidence="14">
    <location>
        <begin position="2706"/>
        <end position="2716"/>
    </location>
</feature>
<dbReference type="PROSITE" id="PS50240">
    <property type="entry name" value="TRYPSIN_DOM"/>
    <property type="match status" value="1"/>
</dbReference>
<evidence type="ECO:0000256" key="12">
    <source>
        <dbReference type="ARBA" id="ARBA00048679"/>
    </source>
</evidence>
<comment type="catalytic activity">
    <reaction evidence="11 13">
        <text>L-threonyl-[protein] + ATP = O-phospho-L-threonyl-[protein] + ADP + H(+)</text>
        <dbReference type="Rhea" id="RHEA:46608"/>
        <dbReference type="Rhea" id="RHEA-COMP:11060"/>
        <dbReference type="Rhea" id="RHEA-COMP:11605"/>
        <dbReference type="ChEBI" id="CHEBI:15378"/>
        <dbReference type="ChEBI" id="CHEBI:30013"/>
        <dbReference type="ChEBI" id="CHEBI:30616"/>
        <dbReference type="ChEBI" id="CHEBI:61977"/>
        <dbReference type="ChEBI" id="CHEBI:456216"/>
        <dbReference type="EC" id="2.7.11.1"/>
    </reaction>
</comment>
<dbReference type="InterPro" id="IPR009003">
    <property type="entry name" value="Peptidase_S1_PA"/>
</dbReference>
<evidence type="ECO:0000259" key="15">
    <source>
        <dbReference type="PROSITE" id="PS50240"/>
    </source>
</evidence>
<gene>
    <name evidence="19" type="ORF">GEV33_012674</name>
</gene>
<dbReference type="PROSITE" id="PS51190">
    <property type="entry name" value="FATC"/>
    <property type="match status" value="1"/>
</dbReference>
<dbReference type="Pfam" id="PF00454">
    <property type="entry name" value="PI3_PI4_kinase"/>
    <property type="match status" value="1"/>
</dbReference>
<dbReference type="Pfam" id="PF02260">
    <property type="entry name" value="FATC"/>
    <property type="match status" value="1"/>
</dbReference>
<dbReference type="Proteomes" id="UP000719412">
    <property type="component" value="Unassembled WGS sequence"/>
</dbReference>
<dbReference type="GO" id="GO:0006508">
    <property type="term" value="P:proteolysis"/>
    <property type="evidence" value="ECO:0007669"/>
    <property type="project" value="InterPro"/>
</dbReference>
<keyword evidence="8 13" id="KW-0067">ATP-binding</keyword>
<evidence type="ECO:0000256" key="1">
    <source>
        <dbReference type="ARBA" id="ARBA00004123"/>
    </source>
</evidence>
<keyword evidence="9 13" id="KW-0539">Nucleus</keyword>
<dbReference type="InterPro" id="IPR001254">
    <property type="entry name" value="Trypsin_dom"/>
</dbReference>
<reference evidence="19" key="2">
    <citation type="submission" date="2021-08" db="EMBL/GenBank/DDBJ databases">
        <authorList>
            <person name="Eriksson T."/>
        </authorList>
    </citation>
    <scope>NUCLEOTIDE SEQUENCE</scope>
    <source>
        <strain evidence="19">Stoneville</strain>
        <tissue evidence="19">Whole head</tissue>
    </source>
</reference>
<reference evidence="19" key="1">
    <citation type="journal article" date="2020" name="J Insects Food Feed">
        <title>The yellow mealworm (Tenebrio molitor) genome: a resource for the emerging insects as food and feed industry.</title>
        <authorList>
            <person name="Eriksson T."/>
            <person name="Andere A."/>
            <person name="Kelstrup H."/>
            <person name="Emery V."/>
            <person name="Picard C."/>
        </authorList>
    </citation>
    <scope>NUCLEOTIDE SEQUENCE</scope>
    <source>
        <strain evidence="19">Stoneville</strain>
        <tissue evidence="19">Whole head</tissue>
    </source>
</reference>
<comment type="subcellular location">
    <subcellularLocation>
        <location evidence="1 13">Nucleus</location>
    </subcellularLocation>
</comment>
<dbReference type="PROSITE" id="PS51189">
    <property type="entry name" value="FAT"/>
    <property type="match status" value="1"/>
</dbReference>
<dbReference type="GO" id="GO:0005524">
    <property type="term" value="F:ATP binding"/>
    <property type="evidence" value="ECO:0007669"/>
    <property type="project" value="UniProtKB-KW"/>
</dbReference>
<dbReference type="InterPro" id="IPR003152">
    <property type="entry name" value="FATC_dom"/>
</dbReference>
<comment type="caution">
    <text evidence="19">The sequence shown here is derived from an EMBL/GenBank/DDBJ whole genome shotgun (WGS) entry which is preliminary data.</text>
</comment>
<name>A0A8J6H8D2_TENMO</name>
<dbReference type="InterPro" id="IPR036940">
    <property type="entry name" value="PI3/4_kinase_cat_sf"/>
</dbReference>